<evidence type="ECO:0000313" key="4">
    <source>
        <dbReference type="Proteomes" id="UP000199382"/>
    </source>
</evidence>
<keyword evidence="4" id="KW-1185">Reference proteome</keyword>
<dbReference type="Proteomes" id="UP000199382">
    <property type="component" value="Unassembled WGS sequence"/>
</dbReference>
<evidence type="ECO:0000256" key="1">
    <source>
        <dbReference type="SAM" id="SignalP"/>
    </source>
</evidence>
<accession>A0A1G8XHF7</accession>
<feature type="domain" description="Thiol:disulfide interchange protein DsbD N-terminal" evidence="2">
    <location>
        <begin position="57"/>
        <end position="158"/>
    </location>
</feature>
<proteinExistence type="predicted"/>
<dbReference type="STRING" id="571298.SAMN04488026_102630"/>
<reference evidence="3 4" key="1">
    <citation type="submission" date="2016-10" db="EMBL/GenBank/DDBJ databases">
        <authorList>
            <person name="de Groot N.N."/>
        </authorList>
    </citation>
    <scope>NUCLEOTIDE SEQUENCE [LARGE SCALE GENOMIC DNA]</scope>
    <source>
        <strain evidence="3 4">DSM 25294</strain>
    </source>
</reference>
<sequence length="285" mass="30840">MANALHMLCAMKCRIHLHNAALTLATMLAGLLPLAGQAGGLPENVVQAEIREGWMTKDGTRMAALHLTLTPGWKTYWRAPGEAGIPPVFNWSGSENLQGVSYHWPSPEVFTNYGLRSVGYKDELILPIELHPKNAGTPIRLKGEVDLGVCETICMPAHLKVDAWLEGPGHSDPEIHTALANQPRSASRAGVRNVKCDLSPISDGLRLSARIEMPRLQGEEVAMVEAGDPRIWVSEPEVQRQGNALAVQADLVPPNGKPMALSRSALRFTVIGTTNSVDIRGCTTN</sequence>
<evidence type="ECO:0000313" key="3">
    <source>
        <dbReference type="EMBL" id="SDJ89375.1"/>
    </source>
</evidence>
<dbReference type="Pfam" id="PF11412">
    <property type="entry name" value="DsbD_N"/>
    <property type="match status" value="1"/>
</dbReference>
<feature type="chain" id="PRO_5011649705" evidence="1">
    <location>
        <begin position="39"/>
        <end position="285"/>
    </location>
</feature>
<dbReference type="RefSeq" id="WP_244520727.1">
    <property type="nucleotide sequence ID" value="NZ_FNEK01000026.1"/>
</dbReference>
<dbReference type="EMBL" id="FNEK01000026">
    <property type="protein sequence ID" value="SDJ89375.1"/>
    <property type="molecule type" value="Genomic_DNA"/>
</dbReference>
<dbReference type="InterPro" id="IPR028250">
    <property type="entry name" value="DsbDN"/>
</dbReference>
<feature type="signal peptide" evidence="1">
    <location>
        <begin position="1"/>
        <end position="38"/>
    </location>
</feature>
<organism evidence="3 4">
    <name type="scientific">Aliiruegeria lutimaris</name>
    <dbReference type="NCBI Taxonomy" id="571298"/>
    <lineage>
        <taxon>Bacteria</taxon>
        <taxon>Pseudomonadati</taxon>
        <taxon>Pseudomonadota</taxon>
        <taxon>Alphaproteobacteria</taxon>
        <taxon>Rhodobacterales</taxon>
        <taxon>Roseobacteraceae</taxon>
        <taxon>Aliiruegeria</taxon>
    </lineage>
</organism>
<gene>
    <name evidence="3" type="ORF">SAMN04488026_102630</name>
</gene>
<keyword evidence="1" id="KW-0732">Signal</keyword>
<name>A0A1G8XHF7_9RHOB</name>
<evidence type="ECO:0000259" key="2">
    <source>
        <dbReference type="Pfam" id="PF11412"/>
    </source>
</evidence>
<protein>
    <submittedName>
        <fullName evidence="3">Disulphide bond corrector protein DsbC</fullName>
    </submittedName>
</protein>
<dbReference type="AlphaFoldDB" id="A0A1G8XHF7"/>